<dbReference type="InterPro" id="IPR010998">
    <property type="entry name" value="Integrase_recombinase_N"/>
</dbReference>
<evidence type="ECO:0000256" key="1">
    <source>
        <dbReference type="ARBA" id="ARBA00023125"/>
    </source>
</evidence>
<dbReference type="Gene3D" id="1.10.150.130">
    <property type="match status" value="1"/>
</dbReference>
<comment type="caution">
    <text evidence="2">The sequence shown here is derived from an EMBL/GenBank/DDBJ whole genome shotgun (WGS) entry which is preliminary data.</text>
</comment>
<dbReference type="GO" id="GO:0003677">
    <property type="term" value="F:DNA binding"/>
    <property type="evidence" value="ECO:0007669"/>
    <property type="project" value="UniProtKB-KW"/>
</dbReference>
<dbReference type="PATRIC" id="fig|303541.3.peg.74"/>
<gene>
    <name evidence="2" type="ORF">JF72_15010</name>
</gene>
<dbReference type="RefSeq" id="WP_046308329.1">
    <property type="nucleotide sequence ID" value="NZ_KQ034005.1"/>
</dbReference>
<dbReference type="AlphaFoldDB" id="A0A0F4LMY0"/>
<name>A0A0F4LMY0_9LACO</name>
<keyword evidence="2" id="KW-0614">Plasmid</keyword>
<protein>
    <submittedName>
        <fullName evidence="2">Putative integrase-recombinase</fullName>
    </submittedName>
</protein>
<evidence type="ECO:0000313" key="2">
    <source>
        <dbReference type="EMBL" id="KJY59668.1"/>
    </source>
</evidence>
<geneLocation type="plasmid" evidence="2">
    <name>pHma11p1</name>
</geneLocation>
<dbReference type="HOGENOM" id="CLU_087897_1_0_9"/>
<sequence>MTQNYPHQNDFLLWCRQVENLNPAYITFIDESVTAFWQYYSSNTNNIVSPNNVTDYDVSNFLSYLENHKKLQVRTVNKYLLYIQKYFGYLASNNIIDSYPLYKLKGKSFPRKLTVYVNWMKHIPEFIDSDFRPETIKLLVLISLGYDLDQLLKVKWHSIANNIHDTQIKTYIQKNVVFENFDDPTIFQSQSVPGKPLTCLNTIEKKVKLDQDKTKLPLLPTKLRQGYILSLVSDDTKTDKQLKDMLKCNSKSLSYYKHCASYYNLIEL</sequence>
<organism evidence="2 3">
    <name type="scientific">Lactobacillus apis</name>
    <dbReference type="NCBI Taxonomy" id="303541"/>
    <lineage>
        <taxon>Bacteria</taxon>
        <taxon>Bacillati</taxon>
        <taxon>Bacillota</taxon>
        <taxon>Bacilli</taxon>
        <taxon>Lactobacillales</taxon>
        <taxon>Lactobacillaceae</taxon>
        <taxon>Lactobacillus</taxon>
    </lineage>
</organism>
<dbReference type="Proteomes" id="UP000033682">
    <property type="component" value="Plasmid pHma11p1"/>
</dbReference>
<proteinExistence type="predicted"/>
<keyword evidence="1" id="KW-0238">DNA-binding</keyword>
<evidence type="ECO:0000313" key="3">
    <source>
        <dbReference type="Proteomes" id="UP000033682"/>
    </source>
</evidence>
<dbReference type="EMBL" id="JXLG01000016">
    <property type="protein sequence ID" value="KJY59668.1"/>
    <property type="molecule type" value="Genomic_DNA"/>
</dbReference>
<accession>A0A0F4LMY0</accession>
<reference evidence="2 3" key="1">
    <citation type="submission" date="2015-01" db="EMBL/GenBank/DDBJ databases">
        <title>Comparative genomics of the lactic acid bacteria isolated from the honey bee gut.</title>
        <authorList>
            <person name="Ellegaard K.M."/>
            <person name="Tamarit D."/>
            <person name="Javelind E."/>
            <person name="Olofsson T."/>
            <person name="Andersson S.G."/>
            <person name="Vasquez A."/>
        </authorList>
    </citation>
    <scope>NUCLEOTIDE SEQUENCE [LARGE SCALE GENOMIC DNA]</scope>
    <source>
        <strain evidence="2 3">Hma11</strain>
        <plasmid evidence="2">pHma11p1</plasmid>
    </source>
</reference>
<keyword evidence="3" id="KW-1185">Reference proteome</keyword>